<dbReference type="AlphaFoldDB" id="A0A0F9KVF6"/>
<proteinExistence type="predicted"/>
<gene>
    <name evidence="1" type="ORF">LCGC14_1286050</name>
</gene>
<dbReference type="EMBL" id="LAZR01007363">
    <property type="protein sequence ID" value="KKM85738.1"/>
    <property type="molecule type" value="Genomic_DNA"/>
</dbReference>
<protein>
    <submittedName>
        <fullName evidence="1">Uncharacterized protein</fullName>
    </submittedName>
</protein>
<accession>A0A0F9KVF6</accession>
<reference evidence="1" key="1">
    <citation type="journal article" date="2015" name="Nature">
        <title>Complex archaea that bridge the gap between prokaryotes and eukaryotes.</title>
        <authorList>
            <person name="Spang A."/>
            <person name="Saw J.H."/>
            <person name="Jorgensen S.L."/>
            <person name="Zaremba-Niedzwiedzka K."/>
            <person name="Martijn J."/>
            <person name="Lind A.E."/>
            <person name="van Eijk R."/>
            <person name="Schleper C."/>
            <person name="Guy L."/>
            <person name="Ettema T.J."/>
        </authorList>
    </citation>
    <scope>NUCLEOTIDE SEQUENCE</scope>
</reference>
<comment type="caution">
    <text evidence="1">The sequence shown here is derived from an EMBL/GenBank/DDBJ whole genome shotgun (WGS) entry which is preliminary data.</text>
</comment>
<evidence type="ECO:0000313" key="1">
    <source>
        <dbReference type="EMBL" id="KKM85738.1"/>
    </source>
</evidence>
<sequence>MIMHDHTIIGWKVWYTKDRFYSSRETKWKDLPEDGFLVGMVYEAQTSPQGHNYRIFYKAMDYYWSDSDIGLNLFKSNDYPSVPTSLVKHGIWVSDEEYQATIDKTDEPEYLMF</sequence>
<organism evidence="1">
    <name type="scientific">marine sediment metagenome</name>
    <dbReference type="NCBI Taxonomy" id="412755"/>
    <lineage>
        <taxon>unclassified sequences</taxon>
        <taxon>metagenomes</taxon>
        <taxon>ecological metagenomes</taxon>
    </lineage>
</organism>
<name>A0A0F9KVF6_9ZZZZ</name>